<feature type="transmembrane region" description="Helical" evidence="10">
    <location>
        <begin position="201"/>
        <end position="221"/>
    </location>
</feature>
<keyword evidence="4" id="KW-1003">Cell membrane</keyword>
<evidence type="ECO:0000256" key="2">
    <source>
        <dbReference type="ARBA" id="ARBA00022448"/>
    </source>
</evidence>
<keyword evidence="8 10" id="KW-0472">Membrane</keyword>
<protein>
    <recommendedName>
        <fullName evidence="9">Multidrug-efflux transporter</fullName>
    </recommendedName>
</protein>
<feature type="transmembrane region" description="Helical" evidence="10">
    <location>
        <begin position="61"/>
        <end position="87"/>
    </location>
</feature>
<dbReference type="GO" id="GO:0006811">
    <property type="term" value="P:monoatomic ion transport"/>
    <property type="evidence" value="ECO:0007669"/>
    <property type="project" value="UniProtKB-KW"/>
</dbReference>
<feature type="transmembrane region" description="Helical" evidence="10">
    <location>
        <begin position="370"/>
        <end position="388"/>
    </location>
</feature>
<reference evidence="11" key="2">
    <citation type="submission" date="2021-04" db="EMBL/GenBank/DDBJ databases">
        <authorList>
            <person name="Gilroy R."/>
        </authorList>
    </citation>
    <scope>NUCLEOTIDE SEQUENCE</scope>
    <source>
        <strain evidence="11">ChiHjej12B11-9795</strain>
    </source>
</reference>
<dbReference type="GO" id="GO:0015297">
    <property type="term" value="F:antiporter activity"/>
    <property type="evidence" value="ECO:0007669"/>
    <property type="project" value="UniProtKB-KW"/>
</dbReference>
<dbReference type="NCBIfam" id="TIGR00797">
    <property type="entry name" value="matE"/>
    <property type="match status" value="1"/>
</dbReference>
<evidence type="ECO:0000313" key="11">
    <source>
        <dbReference type="EMBL" id="HJA85551.1"/>
    </source>
</evidence>
<evidence type="ECO:0000256" key="8">
    <source>
        <dbReference type="ARBA" id="ARBA00023136"/>
    </source>
</evidence>
<comment type="caution">
    <text evidence="11">The sequence shown here is derived from an EMBL/GenBank/DDBJ whole genome shotgun (WGS) entry which is preliminary data.</text>
</comment>
<evidence type="ECO:0000256" key="10">
    <source>
        <dbReference type="SAM" id="Phobius"/>
    </source>
</evidence>
<feature type="transmembrane region" description="Helical" evidence="10">
    <location>
        <begin position="323"/>
        <end position="350"/>
    </location>
</feature>
<evidence type="ECO:0000256" key="3">
    <source>
        <dbReference type="ARBA" id="ARBA00022449"/>
    </source>
</evidence>
<proteinExistence type="predicted"/>
<gene>
    <name evidence="11" type="ORF">H9950_05065</name>
</gene>
<keyword evidence="3" id="KW-0050">Antiport</keyword>
<keyword evidence="2" id="KW-0813">Transport</keyword>
<organism evidence="11 12">
    <name type="scientific">Candidatus Bacteroides avicola</name>
    <dbReference type="NCBI Taxonomy" id="2838468"/>
    <lineage>
        <taxon>Bacteria</taxon>
        <taxon>Pseudomonadati</taxon>
        <taxon>Bacteroidota</taxon>
        <taxon>Bacteroidia</taxon>
        <taxon>Bacteroidales</taxon>
        <taxon>Bacteroidaceae</taxon>
        <taxon>Bacteroides</taxon>
    </lineage>
</organism>
<keyword evidence="6 10" id="KW-1133">Transmembrane helix</keyword>
<feature type="transmembrane region" description="Helical" evidence="10">
    <location>
        <begin position="395"/>
        <end position="416"/>
    </location>
</feature>
<evidence type="ECO:0000256" key="1">
    <source>
        <dbReference type="ARBA" id="ARBA00004651"/>
    </source>
</evidence>
<dbReference type="InterPro" id="IPR048279">
    <property type="entry name" value="MdtK-like"/>
</dbReference>
<dbReference type="InterPro" id="IPR002528">
    <property type="entry name" value="MATE_fam"/>
</dbReference>
<evidence type="ECO:0000256" key="7">
    <source>
        <dbReference type="ARBA" id="ARBA00023065"/>
    </source>
</evidence>
<evidence type="ECO:0000256" key="9">
    <source>
        <dbReference type="ARBA" id="ARBA00031636"/>
    </source>
</evidence>
<dbReference type="Pfam" id="PF01554">
    <property type="entry name" value="MatE"/>
    <property type="match status" value="2"/>
</dbReference>
<keyword evidence="5 10" id="KW-0812">Transmembrane</keyword>
<dbReference type="Proteomes" id="UP000823862">
    <property type="component" value="Unassembled WGS sequence"/>
</dbReference>
<feature type="transmembrane region" description="Helical" evidence="10">
    <location>
        <begin position="422"/>
        <end position="444"/>
    </location>
</feature>
<evidence type="ECO:0000256" key="4">
    <source>
        <dbReference type="ARBA" id="ARBA00022475"/>
    </source>
</evidence>
<comment type="subcellular location">
    <subcellularLocation>
        <location evidence="1">Cell membrane</location>
        <topology evidence="1">Multi-pass membrane protein</topology>
    </subcellularLocation>
</comment>
<accession>A0A9D2HVU6</accession>
<dbReference type="EMBL" id="DWZI01000028">
    <property type="protein sequence ID" value="HJA85551.1"/>
    <property type="molecule type" value="Genomic_DNA"/>
</dbReference>
<evidence type="ECO:0000256" key="6">
    <source>
        <dbReference type="ARBA" id="ARBA00022989"/>
    </source>
</evidence>
<evidence type="ECO:0000313" key="12">
    <source>
        <dbReference type="Proteomes" id="UP000823862"/>
    </source>
</evidence>
<name>A0A9D2HVU6_9BACE</name>
<dbReference type="InterPro" id="IPR050222">
    <property type="entry name" value="MATE_MdtK"/>
</dbReference>
<dbReference type="PANTHER" id="PTHR43298">
    <property type="entry name" value="MULTIDRUG RESISTANCE PROTEIN NORM-RELATED"/>
    <property type="match status" value="1"/>
</dbReference>
<dbReference type="GO" id="GO:0005886">
    <property type="term" value="C:plasma membrane"/>
    <property type="evidence" value="ECO:0007669"/>
    <property type="project" value="UniProtKB-SubCell"/>
</dbReference>
<keyword evidence="7" id="KW-0406">Ion transport</keyword>
<dbReference type="GO" id="GO:0042910">
    <property type="term" value="F:xenobiotic transmembrane transporter activity"/>
    <property type="evidence" value="ECO:0007669"/>
    <property type="project" value="InterPro"/>
</dbReference>
<dbReference type="AlphaFoldDB" id="A0A9D2HVU6"/>
<feature type="transmembrane region" description="Helical" evidence="10">
    <location>
        <begin position="99"/>
        <end position="121"/>
    </location>
</feature>
<sequence length="462" mass="50738">MQPTPNLQKGDLTQGPITGTLLRFTLPMMAGSLLQQCYNIADTLIVGRCIGSGALAAVGSAYALMTFLISILLGLSLGSGTVFSLRFGAGDRVGLRRSIFVSFSFIGAVAVVLTGLMLTTLDPVLRLLQTPDDIYDMMRSYLWVIYWGIPFTFLYNYGAALLRAVGDAVTPLWFLAGSVVLNIGLDLLFILTFGWGIEGAAAATVVSQGLSAVGLSVWLWVCRPELRVRRADAVFDRVTLHEITSFSFLTCVQQSVMNFGILLVQGLVNSFGTVVMAAFAAAVKIDSFAYMPVQEFGNAFSTFIAQNFGAQKHERIRRGVRSAFVTSVVFSLAVSVLVFVFARPLMLVFVRPEETEILRVGVEYLRIEGAFYPGIGILFLLYGYYRAVRMPGMSVVLTVLSLGVRVALSYWLASTFVGVSGIWWSIPIGWALADVVGIFCYYRMRITAPICHRRERSYESYL</sequence>
<evidence type="ECO:0000256" key="5">
    <source>
        <dbReference type="ARBA" id="ARBA00022692"/>
    </source>
</evidence>
<feature type="transmembrane region" description="Helical" evidence="10">
    <location>
        <begin position="172"/>
        <end position="195"/>
    </location>
</feature>
<dbReference type="PIRSF" id="PIRSF006603">
    <property type="entry name" value="DinF"/>
    <property type="match status" value="1"/>
</dbReference>
<reference evidence="11" key="1">
    <citation type="journal article" date="2021" name="PeerJ">
        <title>Extensive microbial diversity within the chicken gut microbiome revealed by metagenomics and culture.</title>
        <authorList>
            <person name="Gilroy R."/>
            <person name="Ravi A."/>
            <person name="Getino M."/>
            <person name="Pursley I."/>
            <person name="Horton D.L."/>
            <person name="Alikhan N.F."/>
            <person name="Baker D."/>
            <person name="Gharbi K."/>
            <person name="Hall N."/>
            <person name="Watson M."/>
            <person name="Adriaenssens E.M."/>
            <person name="Foster-Nyarko E."/>
            <person name="Jarju S."/>
            <person name="Secka A."/>
            <person name="Antonio M."/>
            <person name="Oren A."/>
            <person name="Chaudhuri R.R."/>
            <person name="La Ragione R."/>
            <person name="Hildebrand F."/>
            <person name="Pallen M.J."/>
        </authorList>
    </citation>
    <scope>NUCLEOTIDE SEQUENCE</scope>
    <source>
        <strain evidence="11">ChiHjej12B11-9795</strain>
    </source>
</reference>
<dbReference type="PANTHER" id="PTHR43298:SF2">
    <property type="entry name" value="FMN_FAD EXPORTER YEEO-RELATED"/>
    <property type="match status" value="1"/>
</dbReference>
<dbReference type="CDD" id="cd13138">
    <property type="entry name" value="MATE_yoeA_like"/>
    <property type="match status" value="1"/>
</dbReference>
<feature type="transmembrane region" description="Helical" evidence="10">
    <location>
        <begin position="141"/>
        <end position="160"/>
    </location>
</feature>